<feature type="region of interest" description="Disordered" evidence="1">
    <location>
        <begin position="144"/>
        <end position="167"/>
    </location>
</feature>
<reference evidence="3" key="1">
    <citation type="submission" date="2023-07" db="EMBL/GenBank/DDBJ databases">
        <title>30 novel species of actinomycetes from the DSMZ collection.</title>
        <authorList>
            <person name="Nouioui I."/>
        </authorList>
    </citation>
    <scope>NUCLEOTIDE SEQUENCE [LARGE SCALE GENOMIC DNA]</scope>
    <source>
        <strain evidence="3">DSM 41982</strain>
    </source>
</reference>
<comment type="caution">
    <text evidence="2">The sequence shown here is derived from an EMBL/GenBank/DDBJ whole genome shotgun (WGS) entry which is preliminary data.</text>
</comment>
<proteinExistence type="predicted"/>
<evidence type="ECO:0000256" key="1">
    <source>
        <dbReference type="SAM" id="MobiDB-lite"/>
    </source>
</evidence>
<dbReference type="EMBL" id="JAVRER010000072">
    <property type="protein sequence ID" value="MDT0419342.1"/>
    <property type="molecule type" value="Genomic_DNA"/>
</dbReference>
<dbReference type="Proteomes" id="UP001183607">
    <property type="component" value="Unassembled WGS sequence"/>
</dbReference>
<gene>
    <name evidence="2" type="ORF">RM574_28075</name>
</gene>
<dbReference type="AlphaFoldDB" id="A0ABD5EFI3"/>
<dbReference type="RefSeq" id="WP_311677681.1">
    <property type="nucleotide sequence ID" value="NZ_JAVRER010000072.1"/>
</dbReference>
<feature type="compositionally biased region" description="Polar residues" evidence="1">
    <location>
        <begin position="14"/>
        <end position="26"/>
    </location>
</feature>
<sequence length="167" mass="17129">PLPSRTGPTGPADTLTSAPTRAQAQVQEPPITPAHPAVAPTRHAAAPVRHTAAATRPTAPATSRTAPRTTSPAPAHREVITRWAVFGGVLFTVVPLACGLRAGGGAGAALGLAAVCAGCHVMLRQAERAPAHLARCEARTPEYAPAPEARSGARWEQRATGARALRE</sequence>
<protein>
    <submittedName>
        <fullName evidence="2">Uncharacterized protein</fullName>
    </submittedName>
</protein>
<name>A0ABD5EFI3_9ACTN</name>
<accession>A0ABD5EFI3</accession>
<evidence type="ECO:0000313" key="3">
    <source>
        <dbReference type="Proteomes" id="UP001183607"/>
    </source>
</evidence>
<feature type="non-terminal residue" evidence="2">
    <location>
        <position position="1"/>
    </location>
</feature>
<feature type="compositionally biased region" description="Low complexity" evidence="1">
    <location>
        <begin position="41"/>
        <end position="74"/>
    </location>
</feature>
<organism evidence="2 3">
    <name type="scientific">Streptomyces evansiae</name>
    <dbReference type="NCBI Taxonomy" id="3075535"/>
    <lineage>
        <taxon>Bacteria</taxon>
        <taxon>Bacillati</taxon>
        <taxon>Actinomycetota</taxon>
        <taxon>Actinomycetes</taxon>
        <taxon>Kitasatosporales</taxon>
        <taxon>Streptomycetaceae</taxon>
        <taxon>Streptomyces</taxon>
    </lineage>
</organism>
<feature type="region of interest" description="Disordered" evidence="1">
    <location>
        <begin position="1"/>
        <end position="75"/>
    </location>
</feature>
<evidence type="ECO:0000313" key="2">
    <source>
        <dbReference type="EMBL" id="MDT0419342.1"/>
    </source>
</evidence>